<evidence type="ECO:0000256" key="3">
    <source>
        <dbReference type="ARBA" id="ARBA00022679"/>
    </source>
</evidence>
<evidence type="ECO:0000256" key="2">
    <source>
        <dbReference type="ARBA" id="ARBA00022676"/>
    </source>
</evidence>
<comment type="caution">
    <text evidence="9">The sequence shown here is derived from an EMBL/GenBank/DDBJ whole genome shotgun (WGS) entry which is preliminary data.</text>
</comment>
<proteinExistence type="predicted"/>
<dbReference type="OrthoDB" id="7431422at2"/>
<evidence type="ECO:0000256" key="5">
    <source>
        <dbReference type="ARBA" id="ARBA00022989"/>
    </source>
</evidence>
<dbReference type="SUPFAM" id="SSF53448">
    <property type="entry name" value="Nucleotide-diphospho-sugar transferases"/>
    <property type="match status" value="1"/>
</dbReference>
<keyword evidence="3 9" id="KW-0808">Transferase</keyword>
<evidence type="ECO:0000256" key="1">
    <source>
        <dbReference type="ARBA" id="ARBA00004141"/>
    </source>
</evidence>
<reference evidence="9 10" key="1">
    <citation type="submission" date="2018-06" db="EMBL/GenBank/DDBJ databases">
        <title>Genomic Encyclopedia of Type Strains, Phase IV (KMG-IV): sequencing the most valuable type-strain genomes for metagenomic binning, comparative biology and taxonomic classification.</title>
        <authorList>
            <person name="Goeker M."/>
        </authorList>
    </citation>
    <scope>NUCLEOTIDE SEQUENCE [LARGE SCALE GENOMIC DNA]</scope>
    <source>
        <strain evidence="9 10">DSM 26720</strain>
    </source>
</reference>
<gene>
    <name evidence="9" type="ORF">C7374_101481</name>
</gene>
<dbReference type="EMBL" id="QLMK01000001">
    <property type="protein sequence ID" value="RAK34148.1"/>
    <property type="molecule type" value="Genomic_DNA"/>
</dbReference>
<dbReference type="PANTHER" id="PTHR43867">
    <property type="entry name" value="CELLULOSE SYNTHASE CATALYTIC SUBUNIT A [UDP-FORMING]"/>
    <property type="match status" value="1"/>
</dbReference>
<keyword evidence="6 7" id="KW-0472">Membrane</keyword>
<dbReference type="Pfam" id="PF13632">
    <property type="entry name" value="Glyco_trans_2_3"/>
    <property type="match status" value="1"/>
</dbReference>
<dbReference type="Proteomes" id="UP000249453">
    <property type="component" value="Unassembled WGS sequence"/>
</dbReference>
<keyword evidence="4 7" id="KW-0812">Transmembrane</keyword>
<dbReference type="RefSeq" id="WP_111573988.1">
    <property type="nucleotide sequence ID" value="NZ_JBHEEY010000001.1"/>
</dbReference>
<dbReference type="PANTHER" id="PTHR43867:SF2">
    <property type="entry name" value="CELLULOSE SYNTHASE CATALYTIC SUBUNIT A [UDP-FORMING]"/>
    <property type="match status" value="1"/>
</dbReference>
<sequence>MKSISSTLDLRICSALSARLERRGIKRSSITEAYCDAVRNGTTFCQEILHQSGMTETLLFEVVAEYLDLPFTDEASFSRIFVSGEEGPEIFVEAEQCRVIGPTGSTWLYIAPSENSIQRLAEHIATAPELKERIKICTPTLIKQILRQRHEKTLIARAVEKVPQYFSASRVLETHQAFLIAMALYAVVVAVVMWPVQTVLALHIGMTLFFAGCVLIRLLAALSSQRLRLPEIEPFNRRELPVYTVLAPLYKEAAVVGQLITALQRLNWPASKLDIKLCCEIDDLETISAIRSRELPPQFELVIVPAGGPRTKPKALNYALQFSRGEIVAVFDAEDRPHPDQLLEAWQKFQRGGKKLACLQAPLIIGNFSRNFLTRMFAFEYATLFRGLLPWFASQGYVIPLGGTSNHFRRSSLEKVGGWDAYNVTEDADLGMRLARFGYRISVISRGTIEDAPEDYPIWNRQRTRWIKGWMQTWLVHIRNPRVAWQDLGKVRFVINQTYTIGLIGSALIHPFMLLTMVSLIGMMFFGPLIPENVWLLRIDVINILMAYLSFHALGMRTMEPTELKGYRYILVIPVYWILISLSAWRALWQLVHKPHLWEKTPHQPNYFYISEDAEPAFKNASPLPIMSLSSGPIA</sequence>
<feature type="transmembrane region" description="Helical" evidence="7">
    <location>
        <begin position="177"/>
        <end position="194"/>
    </location>
</feature>
<dbReference type="Gene3D" id="3.90.550.10">
    <property type="entry name" value="Spore Coat Polysaccharide Biosynthesis Protein SpsA, Chain A"/>
    <property type="match status" value="1"/>
</dbReference>
<keyword evidence="5 7" id="KW-1133">Transmembrane helix</keyword>
<organism evidence="9 10">
    <name type="scientific">Falsochrobactrum ovis</name>
    <dbReference type="NCBI Taxonomy" id="1293442"/>
    <lineage>
        <taxon>Bacteria</taxon>
        <taxon>Pseudomonadati</taxon>
        <taxon>Pseudomonadota</taxon>
        <taxon>Alphaproteobacteria</taxon>
        <taxon>Hyphomicrobiales</taxon>
        <taxon>Brucellaceae</taxon>
        <taxon>Falsochrobactrum</taxon>
    </lineage>
</organism>
<name>A0A364JZK7_9HYPH</name>
<dbReference type="InterPro" id="IPR050321">
    <property type="entry name" value="Glycosyltr_2/OpgH_subfam"/>
</dbReference>
<dbReference type="GO" id="GO:0016757">
    <property type="term" value="F:glycosyltransferase activity"/>
    <property type="evidence" value="ECO:0007669"/>
    <property type="project" value="UniProtKB-KW"/>
</dbReference>
<dbReference type="CDD" id="cd06427">
    <property type="entry name" value="CESA_like_2"/>
    <property type="match status" value="1"/>
</dbReference>
<feature type="domain" description="Glycosyltransferase 2-like" evidence="8">
    <location>
        <begin position="327"/>
        <end position="524"/>
    </location>
</feature>
<protein>
    <submittedName>
        <fullName evidence="9">Cellulose synthase/poly-beta-1,6-N-acetylglucosamine synthase-like glycosyltransferase</fullName>
    </submittedName>
</protein>
<feature type="transmembrane region" description="Helical" evidence="7">
    <location>
        <begin position="200"/>
        <end position="220"/>
    </location>
</feature>
<evidence type="ECO:0000259" key="8">
    <source>
        <dbReference type="Pfam" id="PF13632"/>
    </source>
</evidence>
<keyword evidence="10" id="KW-1185">Reference proteome</keyword>
<evidence type="ECO:0000256" key="7">
    <source>
        <dbReference type="SAM" id="Phobius"/>
    </source>
</evidence>
<keyword evidence="2" id="KW-0328">Glycosyltransferase</keyword>
<feature type="transmembrane region" description="Helical" evidence="7">
    <location>
        <begin position="535"/>
        <end position="554"/>
    </location>
</feature>
<evidence type="ECO:0000256" key="4">
    <source>
        <dbReference type="ARBA" id="ARBA00022692"/>
    </source>
</evidence>
<dbReference type="InterPro" id="IPR029044">
    <property type="entry name" value="Nucleotide-diphossugar_trans"/>
</dbReference>
<evidence type="ECO:0000256" key="6">
    <source>
        <dbReference type="ARBA" id="ARBA00023136"/>
    </source>
</evidence>
<evidence type="ECO:0000313" key="9">
    <source>
        <dbReference type="EMBL" id="RAK34148.1"/>
    </source>
</evidence>
<comment type="subcellular location">
    <subcellularLocation>
        <location evidence="1">Membrane</location>
        <topology evidence="1">Multi-pass membrane protein</topology>
    </subcellularLocation>
</comment>
<dbReference type="AlphaFoldDB" id="A0A364JZK7"/>
<dbReference type="GO" id="GO:0016020">
    <property type="term" value="C:membrane"/>
    <property type="evidence" value="ECO:0007669"/>
    <property type="project" value="UniProtKB-SubCell"/>
</dbReference>
<evidence type="ECO:0000313" key="10">
    <source>
        <dbReference type="Proteomes" id="UP000249453"/>
    </source>
</evidence>
<feature type="transmembrane region" description="Helical" evidence="7">
    <location>
        <begin position="566"/>
        <end position="588"/>
    </location>
</feature>
<feature type="transmembrane region" description="Helical" evidence="7">
    <location>
        <begin position="499"/>
        <end position="529"/>
    </location>
</feature>
<accession>A0A364JZK7</accession>
<dbReference type="InterPro" id="IPR001173">
    <property type="entry name" value="Glyco_trans_2-like"/>
</dbReference>